<dbReference type="AlphaFoldDB" id="A0A7Y9X1J2"/>
<feature type="binding site" evidence="9">
    <location>
        <position position="276"/>
    </location>
    <ligand>
        <name>Mg(2+)</name>
        <dbReference type="ChEBI" id="CHEBI:18420"/>
    </ligand>
</feature>
<feature type="domain" description="Transketolase N-terminal" evidence="11">
    <location>
        <begin position="148"/>
        <end position="311"/>
    </location>
</feature>
<comment type="cofactor">
    <cofactor evidence="9">
        <name>Mg(2+)</name>
        <dbReference type="ChEBI" id="CHEBI:18420"/>
    </cofactor>
</comment>
<proteinExistence type="predicted"/>
<name>A0A7Y9X1J2_9ACTN</name>
<dbReference type="RefSeq" id="WP_179780392.1">
    <property type="nucleotide sequence ID" value="NZ_JACCHK010000001.1"/>
</dbReference>
<comment type="catalytic activity">
    <reaction evidence="7 8">
        <text>N(6)-[(R)-lipoyl]-L-lysyl-[protein] + pyruvate + H(+) = N(6)-[(R)-S(8)-acetyldihydrolipoyl]-L-lysyl-[protein] + CO2</text>
        <dbReference type="Rhea" id="RHEA:19189"/>
        <dbReference type="Rhea" id="RHEA-COMP:10474"/>
        <dbReference type="Rhea" id="RHEA-COMP:10478"/>
        <dbReference type="ChEBI" id="CHEBI:15361"/>
        <dbReference type="ChEBI" id="CHEBI:15378"/>
        <dbReference type="ChEBI" id="CHEBI:16526"/>
        <dbReference type="ChEBI" id="CHEBI:83099"/>
        <dbReference type="ChEBI" id="CHEBI:83111"/>
        <dbReference type="EC" id="1.2.4.1"/>
    </reaction>
</comment>
<comment type="caution">
    <text evidence="14">The sequence shown here is derived from an EMBL/GenBank/DDBJ whole genome shotgun (WGS) entry which is preliminary data.</text>
</comment>
<keyword evidence="4 8" id="KW-0560">Oxidoreductase</keyword>
<dbReference type="SUPFAM" id="SSF52518">
    <property type="entry name" value="Thiamin diphosphate-binding fold (THDP-binding)"/>
    <property type="match status" value="2"/>
</dbReference>
<dbReference type="InterPro" id="IPR055152">
    <property type="entry name" value="Transketolase-like_C_2"/>
</dbReference>
<keyword evidence="6 8" id="KW-0670">Pyruvate</keyword>
<evidence type="ECO:0000256" key="3">
    <source>
        <dbReference type="ARBA" id="ARBA00017172"/>
    </source>
</evidence>
<dbReference type="PANTHER" id="PTHR43825">
    <property type="entry name" value="PYRUVATE DEHYDROGENASE E1 COMPONENT"/>
    <property type="match status" value="1"/>
</dbReference>
<protein>
    <recommendedName>
        <fullName evidence="3 8">Pyruvate dehydrogenase E1 component</fullName>
        <ecNumber evidence="2 8">1.2.4.1</ecNumber>
    </recommendedName>
</protein>
<dbReference type="GO" id="GO:0000287">
    <property type="term" value="F:magnesium ion binding"/>
    <property type="evidence" value="ECO:0007669"/>
    <property type="project" value="UniProtKB-ARBA"/>
</dbReference>
<dbReference type="InterPro" id="IPR009014">
    <property type="entry name" value="Transketo_C/PFOR_II"/>
</dbReference>
<evidence type="ECO:0000259" key="13">
    <source>
        <dbReference type="Pfam" id="PF22613"/>
    </source>
</evidence>
<dbReference type="GO" id="GO:0004739">
    <property type="term" value="F:pyruvate dehydrogenase (acetyl-transferring) activity"/>
    <property type="evidence" value="ECO:0007669"/>
    <property type="project" value="UniProtKB-EC"/>
</dbReference>
<dbReference type="InterPro" id="IPR051157">
    <property type="entry name" value="PDH/Transketolase"/>
</dbReference>
<dbReference type="Gene3D" id="3.40.50.920">
    <property type="match status" value="1"/>
</dbReference>
<dbReference type="NCBIfam" id="TIGR00759">
    <property type="entry name" value="aceE"/>
    <property type="match status" value="1"/>
</dbReference>
<dbReference type="InterPro" id="IPR035807">
    <property type="entry name" value="PDC_E1_N"/>
</dbReference>
<feature type="binding site" evidence="9">
    <location>
        <position position="244"/>
    </location>
    <ligand>
        <name>Mg(2+)</name>
        <dbReference type="ChEBI" id="CHEBI:18420"/>
    </ligand>
</feature>
<evidence type="ECO:0000256" key="1">
    <source>
        <dbReference type="ARBA" id="ARBA00001964"/>
    </source>
</evidence>
<dbReference type="SUPFAM" id="SSF52922">
    <property type="entry name" value="TK C-terminal domain-like"/>
    <property type="match status" value="1"/>
</dbReference>
<keyword evidence="5 8" id="KW-0786">Thiamine pyrophosphate</keyword>
<dbReference type="Gene3D" id="3.40.50.970">
    <property type="match status" value="2"/>
</dbReference>
<dbReference type="EMBL" id="JACCHK010000001">
    <property type="protein sequence ID" value="NYH42635.1"/>
    <property type="molecule type" value="Genomic_DNA"/>
</dbReference>
<dbReference type="CDD" id="cd02017">
    <property type="entry name" value="TPP_E1_EcPDC_like"/>
    <property type="match status" value="1"/>
</dbReference>
<evidence type="ECO:0000256" key="5">
    <source>
        <dbReference type="ARBA" id="ARBA00023052"/>
    </source>
</evidence>
<organism evidence="14 15">
    <name type="scientific">Micromonospora jinlongensis</name>
    <dbReference type="NCBI Taxonomy" id="1287877"/>
    <lineage>
        <taxon>Bacteria</taxon>
        <taxon>Bacillati</taxon>
        <taxon>Actinomycetota</taxon>
        <taxon>Actinomycetes</taxon>
        <taxon>Micromonosporales</taxon>
        <taxon>Micromonosporaceae</taxon>
        <taxon>Micromonospora</taxon>
    </lineage>
</organism>
<dbReference type="EC" id="1.2.4.1" evidence="2 8"/>
<dbReference type="Pfam" id="PF17831">
    <property type="entry name" value="PDH_E1_M"/>
    <property type="match status" value="1"/>
</dbReference>
<reference evidence="14 15" key="1">
    <citation type="submission" date="2020-07" db="EMBL/GenBank/DDBJ databases">
        <title>Sequencing the genomes of 1000 actinobacteria strains.</title>
        <authorList>
            <person name="Klenk H.-P."/>
        </authorList>
    </citation>
    <scope>NUCLEOTIDE SEQUENCE [LARGE SCALE GENOMIC DNA]</scope>
    <source>
        <strain evidence="14 15">DSM 45876</strain>
    </source>
</reference>
<feature type="domain" description="Pyruvate dehydrogenase E1 component middle" evidence="12">
    <location>
        <begin position="497"/>
        <end position="713"/>
    </location>
</feature>
<feature type="domain" description="Transketolase-like C-terminal" evidence="13">
    <location>
        <begin position="731"/>
        <end position="865"/>
    </location>
</feature>
<dbReference type="PANTHER" id="PTHR43825:SF3">
    <property type="entry name" value="PYRUVATE DEHYDROGENASE E1 COMPONENT"/>
    <property type="match status" value="1"/>
</dbReference>
<dbReference type="InterPro" id="IPR041621">
    <property type="entry name" value="PDH_E1_M"/>
</dbReference>
<dbReference type="Pfam" id="PF00456">
    <property type="entry name" value="Transketolase_N"/>
    <property type="match status" value="1"/>
</dbReference>
<evidence type="ECO:0000313" key="15">
    <source>
        <dbReference type="Proteomes" id="UP000523545"/>
    </source>
</evidence>
<evidence type="ECO:0000256" key="2">
    <source>
        <dbReference type="ARBA" id="ARBA00012281"/>
    </source>
</evidence>
<dbReference type="InterPro" id="IPR005474">
    <property type="entry name" value="Transketolase_N"/>
</dbReference>
<keyword evidence="15" id="KW-1185">Reference proteome</keyword>
<evidence type="ECO:0000259" key="11">
    <source>
        <dbReference type="Pfam" id="PF00456"/>
    </source>
</evidence>
<accession>A0A7Y9X1J2</accession>
<sequence length="912" mass="101757">MATERKRPVISDGLPSQLPDIDPEETSEWVESLDGVIDERGAKRARYVMLRLLERARERQVGVPPLTTTDYINTIPSEREPWFPGDEHVERRIRAYVRWNAAMLVHRAQRPEIGVGGHISTFASSASLYEVGFNHFFRGKNHPGGGDHIFYQGHASPGMYARAFLEGRLSEHQLDGFRQELSHPGGGLPSYPHPRLMPDFWEFPTVSMGLGGLNAIYQARFNRYLQHRGIKDTSQQHVWAFLGDGEMDEPETLGAIGVAAREELDNLTFVINCNLQRLDGPVRGNGKVMQELESFFRGAGWNVIKVVWGREWDPLLAADTDGALVNLMNTTTDGDYQTYKAESGAYVREHFFGRDARTRKMVDPLSDDEIWNLKRGGHDYRKLYAAYKAATEHTGQPTVILAKTIKGWTLGSHFEGRNATHQMKKLTLEDLKTFRDRLYLDIPDKALEDNPYLPPYYNPGEKSEEIQYLKERREQLGGYLPSRRTSTKRLTIPGPERFADVKRGSGKQKVATTMAFVRLLKDIMKDKEFGKRWVPIIPDEARTFGLDSIFPTAKIYSPHGQRYTSVDRELFLSYKESTTGQILHEGINEAGSVASFTAAGSAYATHDEPMIPMYIFYSMFGFQRTADGLWAAADQMARGFLLGATAGRTTLNGEGLQHEDGHSMLIAATNPAVVAYDPAFSFEIAHIMEAGLHRMYGDAQENVFYYLTVYNEPILQPAEPAGVDVEGLLKGIYRYSPAPQVDGPKANVLASGTGMQWALKAQQLLAQDWGVAADVWSVTSWTELRRDAVETEEYNLLNPGAEAKVPYIQQKLADADGPKVAVSDWMRAVPDLIARWVPGDYTSLGTDGFGMSDTRHALRRHFHVDAESIVVATLRQLVRSGAVAATVPAEAAKKYAIDDVNAAPVGETGGDS</sequence>
<evidence type="ECO:0000256" key="7">
    <source>
        <dbReference type="ARBA" id="ARBA00051231"/>
    </source>
</evidence>
<evidence type="ECO:0000256" key="9">
    <source>
        <dbReference type="PIRSR" id="PIRSR000156-1"/>
    </source>
</evidence>
<dbReference type="Proteomes" id="UP000523545">
    <property type="component" value="Unassembled WGS sequence"/>
</dbReference>
<gene>
    <name evidence="14" type="ORF">HNR22_002362</name>
</gene>
<dbReference type="FunFam" id="3.40.50.970:FF:000011">
    <property type="entry name" value="Pyruvate dehydrogenase E1 component"/>
    <property type="match status" value="1"/>
</dbReference>
<dbReference type="InterPro" id="IPR029061">
    <property type="entry name" value="THDP-binding"/>
</dbReference>
<comment type="function">
    <text evidence="8">Component of the pyruvate dehydrogenase (PDH) complex, that catalyzes the overall conversion of pyruvate to acetyl-CoA and CO(2).</text>
</comment>
<keyword evidence="9" id="KW-0460">Magnesium</keyword>
<comment type="cofactor">
    <cofactor evidence="1 8">
        <name>thiamine diphosphate</name>
        <dbReference type="ChEBI" id="CHEBI:58937"/>
    </cofactor>
</comment>
<evidence type="ECO:0000256" key="4">
    <source>
        <dbReference type="ARBA" id="ARBA00023002"/>
    </source>
</evidence>
<dbReference type="InterPro" id="IPR004660">
    <property type="entry name" value="PDH_E1"/>
</dbReference>
<evidence type="ECO:0000256" key="6">
    <source>
        <dbReference type="ARBA" id="ARBA00023317"/>
    </source>
</evidence>
<evidence type="ECO:0000313" key="14">
    <source>
        <dbReference type="EMBL" id="NYH42635.1"/>
    </source>
</evidence>
<dbReference type="PIRSF" id="PIRSF000156">
    <property type="entry name" value="Pyruvate_dh_E1"/>
    <property type="match status" value="1"/>
</dbReference>
<keyword evidence="9" id="KW-0479">Metal-binding</keyword>
<evidence type="ECO:0000256" key="10">
    <source>
        <dbReference type="SAM" id="MobiDB-lite"/>
    </source>
</evidence>
<dbReference type="Pfam" id="PF22613">
    <property type="entry name" value="Transketolase_C_1"/>
    <property type="match status" value="1"/>
</dbReference>
<evidence type="ECO:0000259" key="12">
    <source>
        <dbReference type="Pfam" id="PF17831"/>
    </source>
</evidence>
<feature type="binding site" evidence="9">
    <location>
        <position position="274"/>
    </location>
    <ligand>
        <name>Mg(2+)</name>
        <dbReference type="ChEBI" id="CHEBI:18420"/>
    </ligand>
</feature>
<evidence type="ECO:0000256" key="8">
    <source>
        <dbReference type="PIRNR" id="PIRNR000156"/>
    </source>
</evidence>
<feature type="region of interest" description="Disordered" evidence="10">
    <location>
        <begin position="1"/>
        <end position="25"/>
    </location>
</feature>